<sequence>MSNSIEERIKEFRGDPQKMDVATKFVNEVVEKAKNEALSRMNENDAVQEVNADCGKPSKKEKKMASEGQRLVHTYLGIILYLQYRNKGLKQQQSTCQTD</sequence>
<evidence type="ECO:0000256" key="1">
    <source>
        <dbReference type="SAM" id="MobiDB-lite"/>
    </source>
</evidence>
<evidence type="ECO:0000313" key="2">
    <source>
        <dbReference type="EMBL" id="KAK6643793.1"/>
    </source>
</evidence>
<accession>A0AAN8XMI6</accession>
<gene>
    <name evidence="2" type="ORF">RUM43_000056</name>
</gene>
<evidence type="ECO:0000313" key="3">
    <source>
        <dbReference type="Proteomes" id="UP001372834"/>
    </source>
</evidence>
<dbReference type="Proteomes" id="UP001372834">
    <property type="component" value="Unassembled WGS sequence"/>
</dbReference>
<dbReference type="EMBL" id="JAWJWE010000001">
    <property type="protein sequence ID" value="KAK6643793.1"/>
    <property type="molecule type" value="Genomic_DNA"/>
</dbReference>
<organism evidence="2 3">
    <name type="scientific">Polyplax serrata</name>
    <name type="common">Common mouse louse</name>
    <dbReference type="NCBI Taxonomy" id="468196"/>
    <lineage>
        <taxon>Eukaryota</taxon>
        <taxon>Metazoa</taxon>
        <taxon>Ecdysozoa</taxon>
        <taxon>Arthropoda</taxon>
        <taxon>Hexapoda</taxon>
        <taxon>Insecta</taxon>
        <taxon>Pterygota</taxon>
        <taxon>Neoptera</taxon>
        <taxon>Paraneoptera</taxon>
        <taxon>Psocodea</taxon>
        <taxon>Troctomorpha</taxon>
        <taxon>Phthiraptera</taxon>
        <taxon>Anoplura</taxon>
        <taxon>Polyplacidae</taxon>
        <taxon>Polyplax</taxon>
    </lineage>
</organism>
<dbReference type="AlphaFoldDB" id="A0AAN8XMI6"/>
<comment type="caution">
    <text evidence="2">The sequence shown here is derived from an EMBL/GenBank/DDBJ whole genome shotgun (WGS) entry which is preliminary data.</text>
</comment>
<reference evidence="2 3" key="1">
    <citation type="submission" date="2023-10" db="EMBL/GenBank/DDBJ databases">
        <title>Genomes of two closely related lineages of the louse Polyplax serrata with different host specificities.</title>
        <authorList>
            <person name="Martinu J."/>
            <person name="Tarabai H."/>
            <person name="Stefka J."/>
            <person name="Hypsa V."/>
        </authorList>
    </citation>
    <scope>NUCLEOTIDE SEQUENCE [LARGE SCALE GENOMIC DNA]</scope>
    <source>
        <strain evidence="2">HR10_N</strain>
    </source>
</reference>
<feature type="region of interest" description="Disordered" evidence="1">
    <location>
        <begin position="40"/>
        <end position="66"/>
    </location>
</feature>
<protein>
    <submittedName>
        <fullName evidence="2">Uncharacterized protein</fullName>
    </submittedName>
</protein>
<proteinExistence type="predicted"/>
<name>A0AAN8XMI6_POLSC</name>